<keyword evidence="3" id="KW-1185">Reference proteome</keyword>
<proteinExistence type="predicted"/>
<dbReference type="EMBL" id="CABPRJ010002380">
    <property type="protein sequence ID" value="VVC44458.1"/>
    <property type="molecule type" value="Genomic_DNA"/>
</dbReference>
<dbReference type="AlphaFoldDB" id="A0A5E4NMJ3"/>
<evidence type="ECO:0000313" key="2">
    <source>
        <dbReference type="EMBL" id="VVC44458.1"/>
    </source>
</evidence>
<evidence type="ECO:0000313" key="3">
    <source>
        <dbReference type="Proteomes" id="UP000325440"/>
    </source>
</evidence>
<accession>A0A5E4NMJ3</accession>
<evidence type="ECO:0000256" key="1">
    <source>
        <dbReference type="SAM" id="MobiDB-lite"/>
    </source>
</evidence>
<organism evidence="2 3">
    <name type="scientific">Cinara cedri</name>
    <dbReference type="NCBI Taxonomy" id="506608"/>
    <lineage>
        <taxon>Eukaryota</taxon>
        <taxon>Metazoa</taxon>
        <taxon>Ecdysozoa</taxon>
        <taxon>Arthropoda</taxon>
        <taxon>Hexapoda</taxon>
        <taxon>Insecta</taxon>
        <taxon>Pterygota</taxon>
        <taxon>Neoptera</taxon>
        <taxon>Paraneoptera</taxon>
        <taxon>Hemiptera</taxon>
        <taxon>Sternorrhyncha</taxon>
        <taxon>Aphidomorpha</taxon>
        <taxon>Aphidoidea</taxon>
        <taxon>Aphididae</taxon>
        <taxon>Lachninae</taxon>
        <taxon>Cinara</taxon>
    </lineage>
</organism>
<feature type="region of interest" description="Disordered" evidence="1">
    <location>
        <begin position="50"/>
        <end position="81"/>
    </location>
</feature>
<dbReference type="Proteomes" id="UP000325440">
    <property type="component" value="Unassembled WGS sequence"/>
</dbReference>
<reference evidence="2 3" key="1">
    <citation type="submission" date="2019-08" db="EMBL/GenBank/DDBJ databases">
        <authorList>
            <person name="Alioto T."/>
            <person name="Alioto T."/>
            <person name="Gomez Garrido J."/>
        </authorList>
    </citation>
    <scope>NUCLEOTIDE SEQUENCE [LARGE SCALE GENOMIC DNA]</scope>
</reference>
<name>A0A5E4NMJ3_9HEMI</name>
<sequence length="114" mass="13129">MNYHVERRAVVQIFHWIQARWRSTGTCPTNENLYMLSVLVSSVTKRLVPSKKSGEENSLPGFFRNPPIADQELNPRRLPKTNQEINPSRFFDCGFADSTSAVVEKSCNFVRLNR</sequence>
<protein>
    <submittedName>
        <fullName evidence="2">Uncharacterized protein</fullName>
    </submittedName>
</protein>
<gene>
    <name evidence="2" type="ORF">CINCED_3A015807</name>
</gene>